<name>A0A7Z9BLH9_9CYAN</name>
<dbReference type="AlphaFoldDB" id="A0A7Z9BLH9"/>
<evidence type="ECO:0000313" key="2">
    <source>
        <dbReference type="Proteomes" id="UP000182190"/>
    </source>
</evidence>
<dbReference type="OrthoDB" id="511660at2"/>
<reference evidence="1" key="1">
    <citation type="submission" date="2019-10" db="EMBL/GenBank/DDBJ databases">
        <authorList>
            <consortium name="Genoscope - CEA"/>
            <person name="William W."/>
        </authorList>
    </citation>
    <scope>NUCLEOTIDE SEQUENCE [LARGE SCALE GENOMIC DNA]</scope>
    <source>
        <strain evidence="1">BBR_PRJEB10994</strain>
    </source>
</reference>
<gene>
    <name evidence="1" type="ORF">PL9631_280006</name>
</gene>
<proteinExistence type="predicted"/>
<accession>A0A7Z9BLH9</accession>
<protein>
    <submittedName>
        <fullName evidence="1">Uncharacterized protein</fullName>
    </submittedName>
</protein>
<dbReference type="RefSeq" id="WP_083616991.1">
    <property type="nucleotide sequence ID" value="NZ_LR734994.1"/>
</dbReference>
<evidence type="ECO:0000313" key="1">
    <source>
        <dbReference type="EMBL" id="VXD17183.1"/>
    </source>
</evidence>
<dbReference type="EMBL" id="CZCS02000166">
    <property type="protein sequence ID" value="VXD17183.1"/>
    <property type="molecule type" value="Genomic_DNA"/>
</dbReference>
<sequence>MQAPTAPVFEKLPALNPRATSPEEKEIWKPRWNCFCCHDSGFITRSELVIDGLNPNDPDPLCNRNGCGAASGYRNLGLDDRIPPEVCQQIHDWEVQSWAETSHQKWLQIKDKIDSLSQGSNRTDNDSREIEIRKENAQAQLDLAVKNNS</sequence>
<dbReference type="Proteomes" id="UP000182190">
    <property type="component" value="Unassembled WGS sequence"/>
</dbReference>
<keyword evidence="2" id="KW-1185">Reference proteome</keyword>
<comment type="caution">
    <text evidence="1">The sequence shown here is derived from an EMBL/GenBank/DDBJ whole genome shotgun (WGS) entry which is preliminary data.</text>
</comment>
<organism evidence="1 2">
    <name type="scientific">Planktothrix paucivesiculata PCC 9631</name>
    <dbReference type="NCBI Taxonomy" id="671071"/>
    <lineage>
        <taxon>Bacteria</taxon>
        <taxon>Bacillati</taxon>
        <taxon>Cyanobacteriota</taxon>
        <taxon>Cyanophyceae</taxon>
        <taxon>Oscillatoriophycideae</taxon>
        <taxon>Oscillatoriales</taxon>
        <taxon>Microcoleaceae</taxon>
        <taxon>Planktothrix</taxon>
    </lineage>
</organism>